<accession>A0A5M6J3D7</accession>
<dbReference type="OrthoDB" id="8125412at2"/>
<protein>
    <recommendedName>
        <fullName evidence="3">RidA family protein</fullName>
    </recommendedName>
</protein>
<sequence>MGNVIDFAAGGYRFVPGVTQYSGGVAALPGFAIIRMRFEDPVPLADGFERIATHLRANGRPSTALCACELRSPEPFSEPEFEEFNRRYCGTLDRWGLLQGGATPVARVNVCPELDRPPVPSFHAFSYTVRDAAAAPSFVIAGCAEAPEGRGSYREHIIARGDVSPGGMLDKADWVLGELERRMAVLGFGWADTTAVQVYTVHDIFPFFGPEIARRGAARHGVTWQFCRPPVVELEFEMDCRGVAQERVL</sequence>
<comment type="caution">
    <text evidence="1">The sequence shown here is derived from an EMBL/GenBank/DDBJ whole genome shotgun (WGS) entry which is preliminary data.</text>
</comment>
<dbReference type="Proteomes" id="UP000325255">
    <property type="component" value="Unassembled WGS sequence"/>
</dbReference>
<gene>
    <name evidence="1" type="ORF">F1189_02995</name>
</gene>
<proteinExistence type="predicted"/>
<name>A0A5M6J3D7_9PROT</name>
<dbReference type="EMBL" id="VWPK01000003">
    <property type="protein sequence ID" value="KAA5614175.1"/>
    <property type="molecule type" value="Genomic_DNA"/>
</dbReference>
<dbReference type="AlphaFoldDB" id="A0A5M6J3D7"/>
<evidence type="ECO:0000313" key="2">
    <source>
        <dbReference type="Proteomes" id="UP000325255"/>
    </source>
</evidence>
<organism evidence="1 2">
    <name type="scientific">Rhodovastum atsumiense</name>
    <dbReference type="NCBI Taxonomy" id="504468"/>
    <lineage>
        <taxon>Bacteria</taxon>
        <taxon>Pseudomonadati</taxon>
        <taxon>Pseudomonadota</taxon>
        <taxon>Alphaproteobacteria</taxon>
        <taxon>Acetobacterales</taxon>
        <taxon>Acetobacteraceae</taxon>
        <taxon>Rhodovastum</taxon>
    </lineage>
</organism>
<keyword evidence="2" id="KW-1185">Reference proteome</keyword>
<reference evidence="1 2" key="1">
    <citation type="submission" date="2019-09" db="EMBL/GenBank/DDBJ databases">
        <title>Genome sequence of Rhodovastum atsumiense, a diverse member of the Acetobacteraceae family of non-sulfur purple photosynthetic bacteria.</title>
        <authorList>
            <person name="Meyer T."/>
            <person name="Kyndt J."/>
        </authorList>
    </citation>
    <scope>NUCLEOTIDE SEQUENCE [LARGE SCALE GENOMIC DNA]</scope>
    <source>
        <strain evidence="1 2">DSM 21279</strain>
    </source>
</reference>
<evidence type="ECO:0008006" key="3">
    <source>
        <dbReference type="Google" id="ProtNLM"/>
    </source>
</evidence>
<dbReference type="RefSeq" id="WP_150039117.1">
    <property type="nucleotide sequence ID" value="NZ_OW485601.1"/>
</dbReference>
<evidence type="ECO:0000313" key="1">
    <source>
        <dbReference type="EMBL" id="KAA5614175.1"/>
    </source>
</evidence>